<dbReference type="AlphaFoldDB" id="A0A4Y2UI98"/>
<sequence length="89" mass="10321">MWIILLSLFLFAKGEIDCDKDLFEQCPQPKLFREIPREVNVFKALCPVNYPVCFFNNLSNRDGLYSKINLNWLKLVHSQAAISIVENST</sequence>
<gene>
    <name evidence="2" type="ORF">AVEN_189424_1</name>
    <name evidence="3" type="ORF">AVEN_201971_1</name>
</gene>
<dbReference type="Proteomes" id="UP000499080">
    <property type="component" value="Unassembled WGS sequence"/>
</dbReference>
<accession>A0A4Y2UI98</accession>
<organism evidence="3 4">
    <name type="scientific">Araneus ventricosus</name>
    <name type="common">Orbweaver spider</name>
    <name type="synonym">Epeira ventricosa</name>
    <dbReference type="NCBI Taxonomy" id="182803"/>
    <lineage>
        <taxon>Eukaryota</taxon>
        <taxon>Metazoa</taxon>
        <taxon>Ecdysozoa</taxon>
        <taxon>Arthropoda</taxon>
        <taxon>Chelicerata</taxon>
        <taxon>Arachnida</taxon>
        <taxon>Araneae</taxon>
        <taxon>Araneomorphae</taxon>
        <taxon>Entelegynae</taxon>
        <taxon>Araneoidea</taxon>
        <taxon>Araneidae</taxon>
        <taxon>Araneus</taxon>
    </lineage>
</organism>
<keyword evidence="1" id="KW-0732">Signal</keyword>
<evidence type="ECO:0000313" key="3">
    <source>
        <dbReference type="EMBL" id="GBO11277.1"/>
    </source>
</evidence>
<comment type="caution">
    <text evidence="3">The sequence shown here is derived from an EMBL/GenBank/DDBJ whole genome shotgun (WGS) entry which is preliminary data.</text>
</comment>
<protein>
    <submittedName>
        <fullName evidence="3">Uncharacterized protein</fullName>
    </submittedName>
</protein>
<reference evidence="3 4" key="1">
    <citation type="journal article" date="2019" name="Sci. Rep.">
        <title>Orb-weaving spider Araneus ventricosus genome elucidates the spidroin gene catalogue.</title>
        <authorList>
            <person name="Kono N."/>
            <person name="Nakamura H."/>
            <person name="Ohtoshi R."/>
            <person name="Moran D.A.P."/>
            <person name="Shinohara A."/>
            <person name="Yoshida Y."/>
            <person name="Fujiwara M."/>
            <person name="Mori M."/>
            <person name="Tomita M."/>
            <person name="Arakawa K."/>
        </authorList>
    </citation>
    <scope>NUCLEOTIDE SEQUENCE [LARGE SCALE GENOMIC DNA]</scope>
</reference>
<evidence type="ECO:0000313" key="4">
    <source>
        <dbReference type="Proteomes" id="UP000499080"/>
    </source>
</evidence>
<dbReference type="OrthoDB" id="6417973at2759"/>
<feature type="chain" id="PRO_5036362191" evidence="1">
    <location>
        <begin position="19"/>
        <end position="89"/>
    </location>
</feature>
<dbReference type="EMBL" id="BGPR01036178">
    <property type="protein sequence ID" value="GBO11277.1"/>
    <property type="molecule type" value="Genomic_DNA"/>
</dbReference>
<feature type="signal peptide" evidence="1">
    <location>
        <begin position="1"/>
        <end position="18"/>
    </location>
</feature>
<name>A0A4Y2UI98_ARAVE</name>
<evidence type="ECO:0000256" key="1">
    <source>
        <dbReference type="SAM" id="SignalP"/>
    </source>
</evidence>
<keyword evidence="4" id="KW-1185">Reference proteome</keyword>
<dbReference type="EMBL" id="BGPR01036177">
    <property type="protein sequence ID" value="GBO11275.1"/>
    <property type="molecule type" value="Genomic_DNA"/>
</dbReference>
<evidence type="ECO:0000313" key="2">
    <source>
        <dbReference type="EMBL" id="GBO11275.1"/>
    </source>
</evidence>
<proteinExistence type="predicted"/>